<dbReference type="Pfam" id="PF13559">
    <property type="entry name" value="DUF4129"/>
    <property type="match status" value="1"/>
</dbReference>
<name>A0ABP9RC56_9PSEU</name>
<sequence length="210" mass="22674">MSEVPVDIGRDAAAEAAARELARPEYLVEGPSLPERVLTWLFDRLDELFERAAAHAAGGYLGLLALVVVLVLVAVAVRVVAGRLGRAVAGGEGPFDRPRRSAADHRASADGYAAAGEWALAVRERFRAVVRELEERDLVPYRAGRTADEVAEAAGRELPECAEAMRSASRTFDEVWYGGRPATADMDQRLREVDAAVRRARPEARVGAVG</sequence>
<dbReference type="EMBL" id="BAABJP010000062">
    <property type="protein sequence ID" value="GAA5174670.1"/>
    <property type="molecule type" value="Genomic_DNA"/>
</dbReference>
<keyword evidence="1" id="KW-0812">Transmembrane</keyword>
<reference evidence="4" key="1">
    <citation type="journal article" date="2019" name="Int. J. Syst. Evol. Microbiol.">
        <title>The Global Catalogue of Microorganisms (GCM) 10K type strain sequencing project: providing services to taxonomists for standard genome sequencing and annotation.</title>
        <authorList>
            <consortium name="The Broad Institute Genomics Platform"/>
            <consortium name="The Broad Institute Genome Sequencing Center for Infectious Disease"/>
            <person name="Wu L."/>
            <person name="Ma J."/>
        </authorList>
    </citation>
    <scope>NUCLEOTIDE SEQUENCE [LARGE SCALE GENOMIC DNA]</scope>
    <source>
        <strain evidence="4">JCM 18303</strain>
    </source>
</reference>
<gene>
    <name evidence="3" type="ORF">GCM10023321_79010</name>
</gene>
<evidence type="ECO:0000259" key="2">
    <source>
        <dbReference type="Pfam" id="PF13559"/>
    </source>
</evidence>
<organism evidence="3 4">
    <name type="scientific">Pseudonocardia eucalypti</name>
    <dbReference type="NCBI Taxonomy" id="648755"/>
    <lineage>
        <taxon>Bacteria</taxon>
        <taxon>Bacillati</taxon>
        <taxon>Actinomycetota</taxon>
        <taxon>Actinomycetes</taxon>
        <taxon>Pseudonocardiales</taxon>
        <taxon>Pseudonocardiaceae</taxon>
        <taxon>Pseudonocardia</taxon>
    </lineage>
</organism>
<feature type="transmembrane region" description="Helical" evidence="1">
    <location>
        <begin position="52"/>
        <end position="77"/>
    </location>
</feature>
<comment type="caution">
    <text evidence="3">The sequence shown here is derived from an EMBL/GenBank/DDBJ whole genome shotgun (WGS) entry which is preliminary data.</text>
</comment>
<dbReference type="Proteomes" id="UP001428817">
    <property type="component" value="Unassembled WGS sequence"/>
</dbReference>
<accession>A0ABP9RC56</accession>
<proteinExistence type="predicted"/>
<evidence type="ECO:0000313" key="4">
    <source>
        <dbReference type="Proteomes" id="UP001428817"/>
    </source>
</evidence>
<evidence type="ECO:0000313" key="3">
    <source>
        <dbReference type="EMBL" id="GAA5174670.1"/>
    </source>
</evidence>
<dbReference type="RefSeq" id="WP_185062148.1">
    <property type="nucleotide sequence ID" value="NZ_BAABJP010000062.1"/>
</dbReference>
<keyword evidence="1" id="KW-0472">Membrane</keyword>
<feature type="domain" description="Protein-glutamine gamma-glutamyltransferase-like C-terminal" evidence="2">
    <location>
        <begin position="125"/>
        <end position="193"/>
    </location>
</feature>
<keyword evidence="1" id="KW-1133">Transmembrane helix</keyword>
<keyword evidence="4" id="KW-1185">Reference proteome</keyword>
<dbReference type="InterPro" id="IPR025403">
    <property type="entry name" value="TgpA-like_C"/>
</dbReference>
<protein>
    <submittedName>
        <fullName evidence="3">DUF4129 domain-containing protein</fullName>
    </submittedName>
</protein>
<evidence type="ECO:0000256" key="1">
    <source>
        <dbReference type="SAM" id="Phobius"/>
    </source>
</evidence>